<dbReference type="Proteomes" id="UP000319931">
    <property type="component" value="Unassembled WGS sequence"/>
</dbReference>
<dbReference type="PROSITE" id="PS51208">
    <property type="entry name" value="AUTOTRANSPORTER"/>
    <property type="match status" value="1"/>
</dbReference>
<dbReference type="InterPro" id="IPR036709">
    <property type="entry name" value="Autotransporte_beta_dom_sf"/>
</dbReference>
<dbReference type="Pfam" id="PF03797">
    <property type="entry name" value="Autotransporter"/>
    <property type="match status" value="1"/>
</dbReference>
<dbReference type="SMART" id="SM00869">
    <property type="entry name" value="Autotransporter"/>
    <property type="match status" value="1"/>
</dbReference>
<dbReference type="Gene3D" id="2.40.128.130">
    <property type="entry name" value="Autotransporter beta-domain"/>
    <property type="match status" value="1"/>
</dbReference>
<evidence type="ECO:0000256" key="2">
    <source>
        <dbReference type="SAM" id="SignalP"/>
    </source>
</evidence>
<keyword evidence="1 2" id="KW-0732">Signal</keyword>
<feature type="signal peptide" evidence="2">
    <location>
        <begin position="1"/>
        <end position="30"/>
    </location>
</feature>
<keyword evidence="5" id="KW-1185">Reference proteome</keyword>
<dbReference type="SUPFAM" id="SSF51126">
    <property type="entry name" value="Pectin lyase-like"/>
    <property type="match status" value="1"/>
</dbReference>
<dbReference type="Pfam" id="PF12951">
    <property type="entry name" value="PATR"/>
    <property type="match status" value="4"/>
</dbReference>
<dbReference type="RefSeq" id="WP_140852130.1">
    <property type="nucleotide sequence ID" value="NZ_RCZC01000009.1"/>
</dbReference>
<name>A0A502FFV4_9SPHN</name>
<dbReference type="OrthoDB" id="7195851at2"/>
<proteinExistence type="predicted"/>
<comment type="caution">
    <text evidence="4">The sequence shown here is derived from an EMBL/GenBank/DDBJ whole genome shotgun (WGS) entry which is preliminary data.</text>
</comment>
<evidence type="ECO:0000256" key="1">
    <source>
        <dbReference type="ARBA" id="ARBA00022729"/>
    </source>
</evidence>
<protein>
    <recommendedName>
        <fullName evidence="3">Autotransporter domain-containing protein</fullName>
    </recommendedName>
</protein>
<dbReference type="EMBL" id="RCZC01000009">
    <property type="protein sequence ID" value="TPG48196.1"/>
    <property type="molecule type" value="Genomic_DNA"/>
</dbReference>
<evidence type="ECO:0000313" key="4">
    <source>
        <dbReference type="EMBL" id="TPG48196.1"/>
    </source>
</evidence>
<dbReference type="NCBIfam" id="TIGR02601">
    <property type="entry name" value="autotrns_rpt"/>
    <property type="match status" value="2"/>
</dbReference>
<gene>
    <name evidence="4" type="ORF">EAH76_20400</name>
</gene>
<organism evidence="4 5">
    <name type="scientific">Sphingomonas glacialis</name>
    <dbReference type="NCBI Taxonomy" id="658225"/>
    <lineage>
        <taxon>Bacteria</taxon>
        <taxon>Pseudomonadati</taxon>
        <taxon>Pseudomonadota</taxon>
        <taxon>Alphaproteobacteria</taxon>
        <taxon>Sphingomonadales</taxon>
        <taxon>Sphingomonadaceae</taxon>
        <taxon>Sphingomonas</taxon>
    </lineage>
</organism>
<accession>A0A502FFV4</accession>
<dbReference type="InterPro" id="IPR011050">
    <property type="entry name" value="Pectin_lyase_fold/virulence"/>
</dbReference>
<evidence type="ECO:0000259" key="3">
    <source>
        <dbReference type="PROSITE" id="PS51208"/>
    </source>
</evidence>
<sequence>MNDSLLRFLSLRRVALVGGVSAFAIGVAIASPAAAQCAPDPTIANATTTCSGFDPNGIRVTTSGTVLRIDPTAIVRGQSGPAVAVEIPVPIDRFSARTGTISVAGLVDGGTRNGIEILTGTTSPNSYDNYGTQVGVTIGRGGSVTGAAGVAILGTTGNSVGIATVNLSNAGSISGTNGYALLATDRIHGYFGTITNAASGQIGAINAYASSLDNAGLVNGGTRSAIDQTGSFYNYETVSVASITNSGTIRSSSTTATIAKSRSITNSGIIENTGAGRVIVSDQVTLRESPSAYVPVNITNLAGGTIASAGGTAVSVYGGNFANAGRVVGTVDLGYMPPAFVGGSTRAPETGNYVAAGGTITGDLLFGSGSDTLTVTGASAGVSGTIDGGAGIDTVVLDRVGTGSFGGAKNFERLAVNRGAWTLSGSQGYSGGTTIAVTSSLTVAAPDFSGNVANAGALTFDQTGNGTFVGTISGTGMVGKAGSGTATLGAQTYTGATRVVGGTLALTGMLDSGSYTITSGATLTSATRATISSTSTVLTIANGGTISNTNPTGRAIDLGGASDARTINIVNSVGGLITSADDAVRINFNPTGRAILINNTGTIQTTNGGNALDFDAATSGNAPISIINARDTGIIRSFGASAIRPGQGTVITNAGRIAADGAPNNSADGIEWGWNTGSILSSITSTISGARNGISANVDLNYSGGGSVVGRNGSGITSAGTGTVEAIAGSIITGQWDGVSTNGGGDGIHIGSIGTISIGYTATVQGLSANGLDAAGRPISANGVSLGGGTISSGGTVYGASNGFLISDQNNPGGIADIATKITLGSGGTVRAGTGYGVLFVGDYNDVLFNSGPIIGGAAGAINMGGGDDTLNLSYESNITGTVDGGAGNDLLVLGAVGNVYFPVNGVFAGAINFETLQVDAGPWVVTAPSTFANGIIINNNGGSLIGTSATLNGRIANSGQLTFDQAANGTFDGAISGTGRFAKTGSGTLTLGAQTYTGATTVTGGTLALTGNLTSTSYTVARGATLTSALSSTVASTAPSLSISNGGTISDTNATGRAIDLTGPTTVRTVVIANAAGGLITSADDAVRVNFNPTGGSIRLDNSGTIQSTNGGQAIDFNAAASGRVSIVINNTATGVIKSFGQDAIRPGQGAVVTNAGLIVSDGLANNSYDGIDWQASAGTVVNQATGTISGLRHGVTSDVNVNVTNAGLVLGRNGSGVGSDGTGAVVNSGTITGQWDGIATNGDGDGIDIDFIGSVTNSGIIQGISATGVDSGGRPNSAEGIAMGGGTIVNTAGGLVFGAGNAILVNHDTNPGGVADGATSVTNAGTIRAGSGYAISLVGSFDDTMVNSGTIIGGTAGAIDMGAGNDTLMLSPGSVITGRVDGGAGTDRVILGGTGTGSFAGAVNFETLAVTSGNWTLTAPATFATGTNIAAGASFTETGAMLTGGIASAGTLYLNQVTDGAFAGTFSGNGQFVKNGAGALTIGNQSFNGGTSVNAGRLILAGALPSAVSVANGATLAGNGTIAGLTLATGSTVAPGSSPGTIVVTGNFSQAAGATYAVEVAAGGVSDHIIVGGTATLANGALLTVTRDGSALRIGQRYTLLTAAGGIVGTYTLVQSPAGDTEFRLVQSANGIAVDLARTGASLATLAQTRNQAAVAASFGTLGVANRAYAALTLNSEDSAVRTALDGLSGEVHASLRTGMLKDAQAGADAVRSRMASRAISNSVWGEINGLFGTDAATRDAAAVNRRGWGIFGGADVAIGAHARAGIAGGYTRSSFAIDERASRGTIKTKQVLAYANGTLGPIAVRASVGYAWSDDRTSRSVSFLDYAATHSASYSGHTLQGLFEVGVTRPLLNGSVEPYAGIEAYRVYSGAFAETGAAATGLVGRSKTETFTLSNLGVRTDTPIVNDVSARIQLGWRHVLSDARPDATLQFVDTTSAFTVSGAGLSRESATLSLDLEWKPVDRLSIVAGYSGAIGGNGADDGRLRLTASLGF</sequence>
<feature type="domain" description="Autotransporter" evidence="3">
    <location>
        <begin position="1719"/>
        <end position="1995"/>
    </location>
</feature>
<feature type="chain" id="PRO_5021466177" description="Autotransporter domain-containing protein" evidence="2">
    <location>
        <begin position="31"/>
        <end position="1995"/>
    </location>
</feature>
<reference evidence="4 5" key="1">
    <citation type="journal article" date="2019" name="Environ. Microbiol.">
        <title>Species interactions and distinct microbial communities in high Arctic permafrost affected cryosols are associated with the CH4 and CO2 gas fluxes.</title>
        <authorList>
            <person name="Altshuler I."/>
            <person name="Hamel J."/>
            <person name="Turney S."/>
            <person name="Magnuson E."/>
            <person name="Levesque R."/>
            <person name="Greer C."/>
            <person name="Whyte L.G."/>
        </authorList>
    </citation>
    <scope>NUCLEOTIDE SEQUENCE [LARGE SCALE GENOMIC DNA]</scope>
    <source>
        <strain evidence="4 5">E6.1</strain>
    </source>
</reference>
<evidence type="ECO:0000313" key="5">
    <source>
        <dbReference type="Proteomes" id="UP000319931"/>
    </source>
</evidence>
<dbReference type="InterPro" id="IPR013425">
    <property type="entry name" value="Autotrns_rpt"/>
</dbReference>
<dbReference type="SUPFAM" id="SSF103515">
    <property type="entry name" value="Autotransporter"/>
    <property type="match status" value="1"/>
</dbReference>
<dbReference type="InterPro" id="IPR005546">
    <property type="entry name" value="Autotransporte_beta"/>
</dbReference>